<reference evidence="2 3" key="1">
    <citation type="journal article" date="2019" name="Int. J. Syst. Evol. Microbiol.">
        <title>The Global Catalogue of Microorganisms (GCM) 10K type strain sequencing project: providing services to taxonomists for standard genome sequencing and annotation.</title>
        <authorList>
            <consortium name="The Broad Institute Genomics Platform"/>
            <consortium name="The Broad Institute Genome Sequencing Center for Infectious Disease"/>
            <person name="Wu L."/>
            <person name="Ma J."/>
        </authorList>
    </citation>
    <scope>NUCLEOTIDE SEQUENCE [LARGE SCALE GENOMIC DNA]</scope>
    <source>
        <strain evidence="2 3">JCM 16374</strain>
    </source>
</reference>
<feature type="domain" description="DUF397" evidence="1">
    <location>
        <begin position="9"/>
        <end position="60"/>
    </location>
</feature>
<dbReference type="InterPro" id="IPR007278">
    <property type="entry name" value="DUF397"/>
</dbReference>
<dbReference type="RefSeq" id="WP_344576839.1">
    <property type="nucleotide sequence ID" value="NZ_BAAARK010000010.1"/>
</dbReference>
<keyword evidence="3" id="KW-1185">Reference proteome</keyword>
<evidence type="ECO:0000259" key="1">
    <source>
        <dbReference type="Pfam" id="PF04149"/>
    </source>
</evidence>
<dbReference type="Proteomes" id="UP001500994">
    <property type="component" value="Unassembled WGS sequence"/>
</dbReference>
<name>A0ABN3RZE2_9ACTN</name>
<sequence length="65" mass="6781">MMPQSTGVFRKSSYSTQEGNCVEVAPISTGGHAIRDSKDPAGPHLVFPAGAWSAFTDALKGGDRS</sequence>
<protein>
    <recommendedName>
        <fullName evidence="1">DUF397 domain-containing protein</fullName>
    </recommendedName>
</protein>
<evidence type="ECO:0000313" key="3">
    <source>
        <dbReference type="Proteomes" id="UP001500994"/>
    </source>
</evidence>
<evidence type="ECO:0000313" key="2">
    <source>
        <dbReference type="EMBL" id="GAA2664408.1"/>
    </source>
</evidence>
<organism evidence="2 3">
    <name type="scientific">Streptomyces lunalinharesii</name>
    <dbReference type="NCBI Taxonomy" id="333384"/>
    <lineage>
        <taxon>Bacteria</taxon>
        <taxon>Bacillati</taxon>
        <taxon>Actinomycetota</taxon>
        <taxon>Actinomycetes</taxon>
        <taxon>Kitasatosporales</taxon>
        <taxon>Streptomycetaceae</taxon>
        <taxon>Streptomyces</taxon>
    </lineage>
</organism>
<accession>A0ABN3RZE2</accession>
<gene>
    <name evidence="2" type="ORF">GCM10009864_36180</name>
</gene>
<proteinExistence type="predicted"/>
<dbReference type="EMBL" id="BAAARK010000010">
    <property type="protein sequence ID" value="GAA2664408.1"/>
    <property type="molecule type" value="Genomic_DNA"/>
</dbReference>
<comment type="caution">
    <text evidence="2">The sequence shown here is derived from an EMBL/GenBank/DDBJ whole genome shotgun (WGS) entry which is preliminary data.</text>
</comment>
<dbReference type="Pfam" id="PF04149">
    <property type="entry name" value="DUF397"/>
    <property type="match status" value="1"/>
</dbReference>